<gene>
    <name evidence="1" type="ORF">MKK62_06845</name>
</gene>
<dbReference type="RefSeq" id="WP_240264261.1">
    <property type="nucleotide sequence ID" value="NZ_CP092488.2"/>
</dbReference>
<organism evidence="1 2">
    <name type="scientific">Mycobacterium paraterrae</name>
    <dbReference type="NCBI Taxonomy" id="577492"/>
    <lineage>
        <taxon>Bacteria</taxon>
        <taxon>Bacillati</taxon>
        <taxon>Actinomycetota</taxon>
        <taxon>Actinomycetes</taxon>
        <taxon>Mycobacteriales</taxon>
        <taxon>Mycobacteriaceae</taxon>
        <taxon>Mycobacterium</taxon>
    </lineage>
</organism>
<proteinExistence type="predicted"/>
<evidence type="ECO:0000313" key="2">
    <source>
        <dbReference type="Proteomes" id="UP001055336"/>
    </source>
</evidence>
<accession>A0ABY3VSZ9</accession>
<evidence type="ECO:0008006" key="3">
    <source>
        <dbReference type="Google" id="ProtNLM"/>
    </source>
</evidence>
<evidence type="ECO:0000313" key="1">
    <source>
        <dbReference type="EMBL" id="UMB72559.1"/>
    </source>
</evidence>
<keyword evidence="2" id="KW-1185">Reference proteome</keyword>
<dbReference type="EMBL" id="CP092488">
    <property type="protein sequence ID" value="UMB72559.1"/>
    <property type="molecule type" value="Genomic_DNA"/>
</dbReference>
<name>A0ABY3VSZ9_9MYCO</name>
<dbReference type="Proteomes" id="UP001055336">
    <property type="component" value="Chromosome"/>
</dbReference>
<reference evidence="1" key="1">
    <citation type="submission" date="2022-08" db="EMBL/GenBank/DDBJ databases">
        <title>Whole genome sequencing of non-tuberculosis mycobacteria type-strains.</title>
        <authorList>
            <person name="Igarashi Y."/>
            <person name="Osugi A."/>
            <person name="Mitarai S."/>
        </authorList>
    </citation>
    <scope>NUCLEOTIDE SEQUENCE</scope>
    <source>
        <strain evidence="1">DSM 45127</strain>
    </source>
</reference>
<sequence length="250" mass="25339">MTIKVNFWPAGVGLTGGFTLAVEMIALAVAPVSNATGDDSVGIAGSAVSDTAAAVSSGNQFDPAVIPYSPDPSNVFAPVYTIAPVGPEEAISTVTDPNNVDTTDTFGTQDFNLSVLGFPVDSFTGNVEYSPTPFDDASGLSGIVSQLGQELGLPGGYSEEIATLGGTGTVLPDEPTSFLISEFGFGYGNVFEESMNSAGTSATVGDFILTPFGSENITPIDDLFLPPGITDAASAVDPSAFADLLSSIGL</sequence>
<protein>
    <recommendedName>
        <fullName evidence="3">PE-PPE domain-containing protein</fullName>
    </recommendedName>
</protein>